<evidence type="ECO:0000259" key="7">
    <source>
        <dbReference type="Pfam" id="PF00482"/>
    </source>
</evidence>
<dbReference type="InterPro" id="IPR018076">
    <property type="entry name" value="T2SS_GspF_dom"/>
</dbReference>
<dbReference type="STRING" id="930131.SAMN05216389_10519"/>
<organism evidence="8 9">
    <name type="scientific">Oceanobacillus limi</name>
    <dbReference type="NCBI Taxonomy" id="930131"/>
    <lineage>
        <taxon>Bacteria</taxon>
        <taxon>Bacillati</taxon>
        <taxon>Bacillota</taxon>
        <taxon>Bacilli</taxon>
        <taxon>Bacillales</taxon>
        <taxon>Bacillaceae</taxon>
        <taxon>Oceanobacillus</taxon>
    </lineage>
</organism>
<name>A0A1I0BH07_9BACI</name>
<keyword evidence="5 6" id="KW-0472">Membrane</keyword>
<keyword evidence="4 6" id="KW-1133">Transmembrane helix</keyword>
<dbReference type="AlphaFoldDB" id="A0A1I0BH07"/>
<evidence type="ECO:0000313" key="9">
    <source>
        <dbReference type="Proteomes" id="UP000198618"/>
    </source>
</evidence>
<dbReference type="PANTHER" id="PTHR35007:SF2">
    <property type="entry name" value="PILUS ASSEMBLE PROTEIN"/>
    <property type="match status" value="1"/>
</dbReference>
<protein>
    <submittedName>
        <fullName evidence="8">Tight adherence protein C</fullName>
    </submittedName>
</protein>
<evidence type="ECO:0000256" key="1">
    <source>
        <dbReference type="ARBA" id="ARBA00004651"/>
    </source>
</evidence>
<dbReference type="Pfam" id="PF00482">
    <property type="entry name" value="T2SSF"/>
    <property type="match status" value="1"/>
</dbReference>
<evidence type="ECO:0000256" key="5">
    <source>
        <dbReference type="ARBA" id="ARBA00023136"/>
    </source>
</evidence>
<sequence>MTMLYGSLFIFISIFTHALITLLGAKRSHVQSRIDAYLHTTPPTTLAEVDAKLESPFYKRVFVPMWDQLKRSYKKRLKTEEASKLELKLMRAGQPFQLSPVDFKIVQFALGLGFPLFGLGYGLLTNNTMTINLVLMGLGLMVALVLPNYYLKIKAEKRSKMAVKELPDMLDLLTISLEAGLGFDAALSQVVSKKQGVLSDEFKLCLEEMRIGKTRKEALNAVSDRIQSDELRTLIYNIVQAEKLGIGMVSVLRVQSEDLRELRKQRAEESAMKAPIKMMFPLVLFIFPSLFIILLGPALIQFMESF</sequence>
<evidence type="ECO:0000256" key="4">
    <source>
        <dbReference type="ARBA" id="ARBA00022989"/>
    </source>
</evidence>
<evidence type="ECO:0000256" key="6">
    <source>
        <dbReference type="SAM" id="Phobius"/>
    </source>
</evidence>
<keyword evidence="2" id="KW-1003">Cell membrane</keyword>
<evidence type="ECO:0000256" key="2">
    <source>
        <dbReference type="ARBA" id="ARBA00022475"/>
    </source>
</evidence>
<feature type="domain" description="Type II secretion system protein GspF" evidence="7">
    <location>
        <begin position="170"/>
        <end position="295"/>
    </location>
</feature>
<reference evidence="8 9" key="1">
    <citation type="submission" date="2016-10" db="EMBL/GenBank/DDBJ databases">
        <authorList>
            <person name="de Groot N.N."/>
        </authorList>
    </citation>
    <scope>NUCLEOTIDE SEQUENCE [LARGE SCALE GENOMIC DNA]</scope>
    <source>
        <strain evidence="8 9">IBRC-M 10780</strain>
    </source>
</reference>
<keyword evidence="9" id="KW-1185">Reference proteome</keyword>
<feature type="transmembrane region" description="Helical" evidence="6">
    <location>
        <begin position="282"/>
        <end position="303"/>
    </location>
</feature>
<dbReference type="Proteomes" id="UP000198618">
    <property type="component" value="Unassembled WGS sequence"/>
</dbReference>
<dbReference type="RefSeq" id="WP_090868224.1">
    <property type="nucleotide sequence ID" value="NZ_FOHE01000005.1"/>
</dbReference>
<accession>A0A1I0BH07</accession>
<gene>
    <name evidence="8" type="ORF">SAMN05216389_10519</name>
</gene>
<comment type="subcellular location">
    <subcellularLocation>
        <location evidence="1">Cell membrane</location>
        <topology evidence="1">Multi-pass membrane protein</topology>
    </subcellularLocation>
</comment>
<feature type="transmembrane region" description="Helical" evidence="6">
    <location>
        <begin position="130"/>
        <end position="151"/>
    </location>
</feature>
<proteinExistence type="predicted"/>
<evidence type="ECO:0000256" key="3">
    <source>
        <dbReference type="ARBA" id="ARBA00022692"/>
    </source>
</evidence>
<keyword evidence="3 6" id="KW-0812">Transmembrane</keyword>
<feature type="transmembrane region" description="Helical" evidence="6">
    <location>
        <begin position="6"/>
        <end position="25"/>
    </location>
</feature>
<dbReference type="PANTHER" id="PTHR35007">
    <property type="entry name" value="INTEGRAL MEMBRANE PROTEIN-RELATED"/>
    <property type="match status" value="1"/>
</dbReference>
<dbReference type="EMBL" id="FOHE01000005">
    <property type="protein sequence ID" value="SET06192.1"/>
    <property type="molecule type" value="Genomic_DNA"/>
</dbReference>
<evidence type="ECO:0000313" key="8">
    <source>
        <dbReference type="EMBL" id="SET06192.1"/>
    </source>
</evidence>
<dbReference type="OrthoDB" id="9810662at2"/>
<feature type="transmembrane region" description="Helical" evidence="6">
    <location>
        <begin position="105"/>
        <end position="124"/>
    </location>
</feature>
<dbReference type="GO" id="GO:0005886">
    <property type="term" value="C:plasma membrane"/>
    <property type="evidence" value="ECO:0007669"/>
    <property type="project" value="UniProtKB-SubCell"/>
</dbReference>